<protein>
    <submittedName>
        <fullName evidence="2">Tigger transposable element-derived protein 1-like</fullName>
    </submittedName>
</protein>
<sequence>MNAVQNINLSWNEVKEKCSKGVWKNIWPDLRKGGGTGYSVDMNEIVELAKQTSLDEVNVEDVEEIVQETTASLSNNELKELADQEEHKNIEGSDNEEELSTAFLKFSLTTTT</sequence>
<feature type="compositionally biased region" description="Basic and acidic residues" evidence="1">
    <location>
        <begin position="77"/>
        <end position="91"/>
    </location>
</feature>
<name>A0A8X6LX82_TRICU</name>
<organism evidence="2 3">
    <name type="scientific">Trichonephila clavata</name>
    <name type="common">Joro spider</name>
    <name type="synonym">Nephila clavata</name>
    <dbReference type="NCBI Taxonomy" id="2740835"/>
    <lineage>
        <taxon>Eukaryota</taxon>
        <taxon>Metazoa</taxon>
        <taxon>Ecdysozoa</taxon>
        <taxon>Arthropoda</taxon>
        <taxon>Chelicerata</taxon>
        <taxon>Arachnida</taxon>
        <taxon>Araneae</taxon>
        <taxon>Araneomorphae</taxon>
        <taxon>Entelegynae</taxon>
        <taxon>Araneoidea</taxon>
        <taxon>Nephilidae</taxon>
        <taxon>Trichonephila</taxon>
    </lineage>
</organism>
<accession>A0A8X6LX82</accession>
<evidence type="ECO:0000256" key="1">
    <source>
        <dbReference type="SAM" id="MobiDB-lite"/>
    </source>
</evidence>
<dbReference type="Proteomes" id="UP000887116">
    <property type="component" value="Unassembled WGS sequence"/>
</dbReference>
<evidence type="ECO:0000313" key="3">
    <source>
        <dbReference type="Proteomes" id="UP000887116"/>
    </source>
</evidence>
<keyword evidence="3" id="KW-1185">Reference proteome</keyword>
<dbReference type="EMBL" id="BMAO01018515">
    <property type="protein sequence ID" value="GFR24007.1"/>
    <property type="molecule type" value="Genomic_DNA"/>
</dbReference>
<feature type="region of interest" description="Disordered" evidence="1">
    <location>
        <begin position="76"/>
        <end position="96"/>
    </location>
</feature>
<proteinExistence type="predicted"/>
<reference evidence="2" key="1">
    <citation type="submission" date="2020-07" db="EMBL/GenBank/DDBJ databases">
        <title>Multicomponent nature underlies the extraordinary mechanical properties of spider dragline silk.</title>
        <authorList>
            <person name="Kono N."/>
            <person name="Nakamura H."/>
            <person name="Mori M."/>
            <person name="Yoshida Y."/>
            <person name="Ohtoshi R."/>
            <person name="Malay A.D."/>
            <person name="Moran D.A.P."/>
            <person name="Tomita M."/>
            <person name="Numata K."/>
            <person name="Arakawa K."/>
        </authorList>
    </citation>
    <scope>NUCLEOTIDE SEQUENCE</scope>
</reference>
<evidence type="ECO:0000313" key="2">
    <source>
        <dbReference type="EMBL" id="GFR24007.1"/>
    </source>
</evidence>
<comment type="caution">
    <text evidence="2">The sequence shown here is derived from an EMBL/GenBank/DDBJ whole genome shotgun (WGS) entry which is preliminary data.</text>
</comment>
<dbReference type="AlphaFoldDB" id="A0A8X6LX82"/>
<gene>
    <name evidence="2" type="ORF">TNCT_205331</name>
</gene>